<sequence length="70" mass="7265">MQGGRTVGHTAARTQATLVFSVVLATGGGSVVPPSPRLSPQQDLIASTAICQSATPLLVRACVRDYLIKM</sequence>
<evidence type="ECO:0000256" key="1">
    <source>
        <dbReference type="SAM" id="SignalP"/>
    </source>
</evidence>
<dbReference type="AlphaFoldDB" id="A0A5B7JSL3"/>
<keyword evidence="3" id="KW-1185">Reference proteome</keyword>
<feature type="chain" id="PRO_5022734369" description="Secreted protein" evidence="1">
    <location>
        <begin position="31"/>
        <end position="70"/>
    </location>
</feature>
<dbReference type="EMBL" id="VSRR010120060">
    <property type="protein sequence ID" value="MPC99820.1"/>
    <property type="molecule type" value="Genomic_DNA"/>
</dbReference>
<protein>
    <recommendedName>
        <fullName evidence="4">Secreted protein</fullName>
    </recommendedName>
</protein>
<proteinExistence type="predicted"/>
<evidence type="ECO:0000313" key="3">
    <source>
        <dbReference type="Proteomes" id="UP000324222"/>
    </source>
</evidence>
<gene>
    <name evidence="2" type="ORF">E2C01_095261</name>
</gene>
<evidence type="ECO:0008006" key="4">
    <source>
        <dbReference type="Google" id="ProtNLM"/>
    </source>
</evidence>
<feature type="signal peptide" evidence="1">
    <location>
        <begin position="1"/>
        <end position="30"/>
    </location>
</feature>
<dbReference type="Proteomes" id="UP000324222">
    <property type="component" value="Unassembled WGS sequence"/>
</dbReference>
<name>A0A5B7JSL3_PORTR</name>
<evidence type="ECO:0000313" key="2">
    <source>
        <dbReference type="EMBL" id="MPC99820.1"/>
    </source>
</evidence>
<accession>A0A5B7JSL3</accession>
<reference evidence="2 3" key="1">
    <citation type="submission" date="2019-05" db="EMBL/GenBank/DDBJ databases">
        <title>Another draft genome of Portunus trituberculatus and its Hox gene families provides insights of decapod evolution.</title>
        <authorList>
            <person name="Jeong J.-H."/>
            <person name="Song I."/>
            <person name="Kim S."/>
            <person name="Choi T."/>
            <person name="Kim D."/>
            <person name="Ryu S."/>
            <person name="Kim W."/>
        </authorList>
    </citation>
    <scope>NUCLEOTIDE SEQUENCE [LARGE SCALE GENOMIC DNA]</scope>
    <source>
        <tissue evidence="2">Muscle</tissue>
    </source>
</reference>
<keyword evidence="1" id="KW-0732">Signal</keyword>
<organism evidence="2 3">
    <name type="scientific">Portunus trituberculatus</name>
    <name type="common">Swimming crab</name>
    <name type="synonym">Neptunus trituberculatus</name>
    <dbReference type="NCBI Taxonomy" id="210409"/>
    <lineage>
        <taxon>Eukaryota</taxon>
        <taxon>Metazoa</taxon>
        <taxon>Ecdysozoa</taxon>
        <taxon>Arthropoda</taxon>
        <taxon>Crustacea</taxon>
        <taxon>Multicrustacea</taxon>
        <taxon>Malacostraca</taxon>
        <taxon>Eumalacostraca</taxon>
        <taxon>Eucarida</taxon>
        <taxon>Decapoda</taxon>
        <taxon>Pleocyemata</taxon>
        <taxon>Brachyura</taxon>
        <taxon>Eubrachyura</taxon>
        <taxon>Portunoidea</taxon>
        <taxon>Portunidae</taxon>
        <taxon>Portuninae</taxon>
        <taxon>Portunus</taxon>
    </lineage>
</organism>
<comment type="caution">
    <text evidence="2">The sequence shown here is derived from an EMBL/GenBank/DDBJ whole genome shotgun (WGS) entry which is preliminary data.</text>
</comment>